<name>A0ACC2PZE6_9HYME</name>
<gene>
    <name evidence="1" type="ORF">QAD02_022974</name>
</gene>
<reference evidence="1" key="1">
    <citation type="submission" date="2023-04" db="EMBL/GenBank/DDBJ databases">
        <title>A chromosome-level genome assembly of the parasitoid wasp Eretmocerus hayati.</title>
        <authorList>
            <person name="Zhong Y."/>
            <person name="Liu S."/>
            <person name="Liu Y."/>
        </authorList>
    </citation>
    <scope>NUCLEOTIDE SEQUENCE</scope>
    <source>
        <strain evidence="1">ZJU_SS_LIU_2023</strain>
    </source>
</reference>
<sequence length="229" mass="25924">MSNILHTQGKFLDHSHQLNGIRPLNQYYNGVFKASQFPHKISDFQYSTAPKPNPSRSTSPEPEPVKTDHPNQDCYAPPVVQKPSIFQKFKQMAKDYWYILVPVHVVTSLGWVFVFYISVKNGVDIVGILKSLNLSERYLAMLEGSNAGHWAVTYALYKVFTPIRYTVTIGGTTMSIRYLNKWGYLKFKKLAKEKDAKLAQSIKCAAEHKAAFGKTGNTNKSNQTQSQKT</sequence>
<protein>
    <submittedName>
        <fullName evidence="1">Uncharacterized protein</fullName>
    </submittedName>
</protein>
<dbReference type="EMBL" id="CM056741">
    <property type="protein sequence ID" value="KAJ8687180.1"/>
    <property type="molecule type" value="Genomic_DNA"/>
</dbReference>
<comment type="caution">
    <text evidence="1">The sequence shown here is derived from an EMBL/GenBank/DDBJ whole genome shotgun (WGS) entry which is preliminary data.</text>
</comment>
<dbReference type="Proteomes" id="UP001239111">
    <property type="component" value="Chromosome 1"/>
</dbReference>
<organism evidence="1 2">
    <name type="scientific">Eretmocerus hayati</name>
    <dbReference type="NCBI Taxonomy" id="131215"/>
    <lineage>
        <taxon>Eukaryota</taxon>
        <taxon>Metazoa</taxon>
        <taxon>Ecdysozoa</taxon>
        <taxon>Arthropoda</taxon>
        <taxon>Hexapoda</taxon>
        <taxon>Insecta</taxon>
        <taxon>Pterygota</taxon>
        <taxon>Neoptera</taxon>
        <taxon>Endopterygota</taxon>
        <taxon>Hymenoptera</taxon>
        <taxon>Apocrita</taxon>
        <taxon>Proctotrupomorpha</taxon>
        <taxon>Chalcidoidea</taxon>
        <taxon>Aphelinidae</taxon>
        <taxon>Aphelininae</taxon>
        <taxon>Eretmocerus</taxon>
    </lineage>
</organism>
<accession>A0ACC2PZE6</accession>
<evidence type="ECO:0000313" key="1">
    <source>
        <dbReference type="EMBL" id="KAJ8687180.1"/>
    </source>
</evidence>
<evidence type="ECO:0000313" key="2">
    <source>
        <dbReference type="Proteomes" id="UP001239111"/>
    </source>
</evidence>
<keyword evidence="2" id="KW-1185">Reference proteome</keyword>
<proteinExistence type="predicted"/>